<evidence type="ECO:0000256" key="5">
    <source>
        <dbReference type="ARBA" id="ARBA00022801"/>
    </source>
</evidence>
<evidence type="ECO:0000313" key="11">
    <source>
        <dbReference type="Proteomes" id="UP000250266"/>
    </source>
</evidence>
<keyword evidence="11" id="KW-1185">Reference proteome</keyword>
<feature type="region of interest" description="Disordered" evidence="7">
    <location>
        <begin position="2809"/>
        <end position="2835"/>
    </location>
</feature>
<dbReference type="OrthoDB" id="3182339at2759"/>
<name>A0A8E2JB39_9PEZI</name>
<feature type="compositionally biased region" description="Basic and acidic residues" evidence="7">
    <location>
        <begin position="2814"/>
        <end position="2835"/>
    </location>
</feature>
<sequence length="3083" mass="350502">MYMIHHVFLPPQLPQEDDFDPQHEKTLLDTISDALRVFKADAGYSLKGVIESISDMMGNLRIVRDDSGAISEEKLESALRKLPHGGGVIPLHIRAQNAGVIISNVGDNIFFEAFELSPLNKWAITTKGRLRRSFPGSAFVVSRRTFDEDGFQAALAQTISKMSYQTAPDTQPKVRKAGQKHNEDRDTTHPNLVTEHLMSFLRAAGKPAEVSTIWKNTREEVMWLDSLQPWRRSPMWLLVRVALQLGFSRSVIPTKSPKDLYKVFVVFFLAHILRLSHAHALQSDTLYAMNAKLSRRLLKLGGEQALPWINRVQHVMSMTHGIVETRWQEIQQSYPSLDMLRLKSTNFRDSIITHLPDLDDYFITMTGRKWDASSSSFKPTSVLPRYPPNNLPPGLGSFTGDYRTFDLAAFESWVDSDLPGWLDQHISDTTTCGHLRSLLESYYSSAASHYAENPEGSSIMFLTIVELWVACDKSACDLYDLLRDYSPKIPAELLQSLMLPFKGQMKRLSEAEQYLQIRQDNAKVDSPSIFRSFGHPSAFSVRYFNRSSEHQALLSKIEDYASHEREEKRRELSRKKEQYCDLMRLYEQSKCEYIEVIVNEFDDFCETRHSSSCQKCRYKQQAASISINVSEWPLPSSPLEAKSTVFELMVPAAFSGWRDATTFLLNDVLGCKYSNRDRPKARYTFRNYGGLSRFIQVDFCTQRVGLLSEVKPHTATHRRTKSIVDTMEGDVCLSNGLQYRYHDSNEDVFTSVLCATDRVLELCTYRLPKRSSSLQKFLARPPSMPSGLPPNRVISSQSDCPNHISLEEFKAFSALPLGYRIQWTNILTQLSVPSLDFTKVETNMLLLQTIYQAGTPDEGKVRRDSHEVLADERFGLVFLIRLRDALQRLKENWEALRALASLIHLAARLLSLQYSAKVQGECLEYLTDARRVSFGWVNLLRDKAQHSTDDTQRMEFLSRAVEVALVCVNTFDVDQKYLDDILTSPSQASVLIQCSIAIQDYSRSTLGQDDPLQFIMLERWKNLSYRAFPILTREIVERSSLCLNDAIKMSWSDYQAGSAWKSVASPHEHWLSGKTASQRGLGSLSVHFNILTAELLVNGLPLARLPSKYESHPVYAKLFGRLTLEVMPTRVPGMEFSAKKAYAGYTIHFGMQSTLSRLGSPRSDLLLHAVQDGRKYDLLPTRIFGHNFPVAFVYEFAHWYDHADNSIEFRPIENPWSSSPANWRLTKVGSSWRLAKDGVALVSVSSGAAQALSGMLSALEERLHIHAFFHEASGLLDIELPRLQLGFYLNPGASIIHSRQFRGMSIDPNQGIGTLVGLRNKLVLKHDKGGDDRLVVIPEGQVTYHRTSNHIVVSIDRNTTAKAHAYNVDKRLGRMVDNGNLQSKLFLCYLHGLTSYCLPDPLTQRTGTEQALSILNSAAVRSFDYLIEENLAILERIARLAPGRTYYPSNERVMQTVNWDSNLSFLSQHGSFYTSVEAIFEQAKDGKIFYPNTYIEPPRLEFVTPDLLKRDLIRSSTFRVSGFGAEQHTVKHDVDYVPRDRDQDSERSTRTFVTASLIFQRRAVLHDKAPANFRDLLWERIKGWGTIQVSSLRLENSLMVYDSKWLDEPSKLMGALWCRVHVSLCHSPHQYNKYDIMMWLSTLAFAKNADMQVIHALAAFYNVPDFAQIGIPQVTLSQPSQGTKVNLPELEQLIRSARHPFHRCPEARLPQEVGESEQRAQQRRRRKFESNQNSAIQRFADTLKWLWPCEVPQVPIEDTISTYLNTNEAMEKVRSKFKTWFENYRFYEYLGQIEDALRLQTVDPIPTPLYAFSVPESSIQYRNYYVTIGEIFAAPAPSILPEAPTSPKVIVRTEPGETKNNPRLDTLLAGLEAQVSTKYERDYINHLRDSLLSLRGRAKKILLDSQGCDTTQVLKRYLADCNQHVQVLYSAMALVGRESRTPHAMAATVHQWPRVSPAFFLQQLNRKYWNTLTPAWKEYIIKYGLALTEHQRAERLVSLSGTHMDLMDELLNIGHRNWNPFEFPESLLLEVENGIIIREVQEEIAHQMRSPTSDNNAVMQLNMGDGKSSTIVPMVAATLADGTRLVRVVVAKAQSKQMFQMMVSKFGGLLDRRIYSMPFSRALRLDKSQAVAIDRIYRQCMANGGILLIQPEHILSFKLMGLECLVTGDESVGQSLLKTQHFFDTKSRDIVDESDENFSVKFELIYTMGMQRPIEFSPERWTIIQTVLGKMARFALEVERDLPLSIEVDARRPGRFPRIRILRPDANKLILKRMADHICKTGFSGFPVARQLEGVRQAIFKYITKSDLTAQEIAQVESEGNEGFWTDSTKNSLLLIRGLIAGGVLSFAFGSKRWRVNYGLDPNRLPKTKLAVPFRAKDNPHRVPNDDDLFIAFSHLIKSDQAQIEYEEWVRTAPELPGSFRQLSGINIKDRFKCVEHIFPPLRYSKGAIDYFLSHIVFPKEMKEFPHKISASGWDIGQIKTHPTTGFSGTIDSRHVLPLGIQHLDLPEQKHTNALVLEYLLQDENAVEFLTRGGESTGSDAELLLAMVTRMDPSVRVILDVGAQILELSNLQVAEEWLKMSTDYEETKAVVFFNDRDELSVLDRKGHIELLQTSPFANQLDICLVFLDEAHTRGTDLRLPKDYRAAVTLGANLTKDRLVQACMRMRKLGKGQSVVFCVPDEIKTKILERTTKPDDATINVADVLGWAISETCIDLRRSMPLWAAQGRRFEKQQRLWAAARSKNGLSFSKSQAEEFLEDEAQTLDHRYRPHAASETSQLSDWDMNNKNISKIVERCLQFESLNFNSATLQEEQERELSPEIEQERHVERPAPAKPETHRIHRDVGIFVRTGRLVAHSDAFLPAFETLQSSSAADHFDVSQFPHDLLVTADFARTVKSSGRSYLSDAYHRPVQWILTGTDIERSKTVKHIVIISPFEAQELLPLIKECQTVTLHTYAPRPNSGFITLDTLDLFTEGKPFDPCSVPRHLVIQLNLFAGQLYLSSFEEYTEVCDFLGLAWKATEKGALVRADGFIVPAPGNGGFRESPVKFLKVLTMKIRRNCEGIEKTHLGKMLNGSILEEADFGD</sequence>
<organism evidence="10 11">
    <name type="scientific">Lepidopterella palustris CBS 459.81</name>
    <dbReference type="NCBI Taxonomy" id="1314670"/>
    <lineage>
        <taxon>Eukaryota</taxon>
        <taxon>Fungi</taxon>
        <taxon>Dikarya</taxon>
        <taxon>Ascomycota</taxon>
        <taxon>Pezizomycotina</taxon>
        <taxon>Dothideomycetes</taxon>
        <taxon>Pleosporomycetidae</taxon>
        <taxon>Mytilinidiales</taxon>
        <taxon>Argynnaceae</taxon>
        <taxon>Lepidopterella</taxon>
    </lineage>
</organism>
<dbReference type="InterPro" id="IPR046541">
    <property type="entry name" value="DUF6606"/>
</dbReference>
<evidence type="ECO:0000256" key="4">
    <source>
        <dbReference type="ARBA" id="ARBA00022786"/>
    </source>
</evidence>
<evidence type="ECO:0000256" key="2">
    <source>
        <dbReference type="ARBA" id="ARBA00012759"/>
    </source>
</evidence>
<dbReference type="PANTHER" id="PTHR13367:SF34">
    <property type="match status" value="1"/>
</dbReference>
<dbReference type="InterPro" id="IPR051346">
    <property type="entry name" value="OTU_Deubiquitinase"/>
</dbReference>
<keyword evidence="5" id="KW-0378">Hydrolase</keyword>
<comment type="catalytic activity">
    <reaction evidence="1">
        <text>Thiol-dependent hydrolysis of ester, thioester, amide, peptide and isopeptide bonds formed by the C-terminal Gly of ubiquitin (a 76-residue protein attached to proteins as an intracellular targeting signal).</text>
        <dbReference type="EC" id="3.4.19.12"/>
    </reaction>
</comment>
<accession>A0A8E2JB39</accession>
<dbReference type="Proteomes" id="UP000250266">
    <property type="component" value="Unassembled WGS sequence"/>
</dbReference>
<dbReference type="InterPro" id="IPR022099">
    <property type="entry name" value="DUF3638"/>
</dbReference>
<evidence type="ECO:0000259" key="8">
    <source>
        <dbReference type="Pfam" id="PF12340"/>
    </source>
</evidence>
<dbReference type="EMBL" id="KV745258">
    <property type="protein sequence ID" value="OCK75948.1"/>
    <property type="molecule type" value="Genomic_DNA"/>
</dbReference>
<dbReference type="GO" id="GO:0006508">
    <property type="term" value="P:proteolysis"/>
    <property type="evidence" value="ECO:0007669"/>
    <property type="project" value="UniProtKB-KW"/>
</dbReference>
<dbReference type="Pfam" id="PF20255">
    <property type="entry name" value="DUF6606"/>
    <property type="match status" value="1"/>
</dbReference>
<gene>
    <name evidence="10" type="ORF">K432DRAFT_429059</name>
</gene>
<evidence type="ECO:0000256" key="7">
    <source>
        <dbReference type="SAM" id="MobiDB-lite"/>
    </source>
</evidence>
<feature type="domain" description="DUF3638" evidence="8">
    <location>
        <begin position="2015"/>
        <end position="2237"/>
    </location>
</feature>
<evidence type="ECO:0000256" key="1">
    <source>
        <dbReference type="ARBA" id="ARBA00000707"/>
    </source>
</evidence>
<evidence type="ECO:0000313" key="10">
    <source>
        <dbReference type="EMBL" id="OCK75948.1"/>
    </source>
</evidence>
<dbReference type="PANTHER" id="PTHR13367">
    <property type="entry name" value="UBIQUITIN THIOESTERASE"/>
    <property type="match status" value="1"/>
</dbReference>
<protein>
    <recommendedName>
        <fullName evidence="2">ubiquitinyl hydrolase 1</fullName>
        <ecNumber evidence="2">3.4.19.12</ecNumber>
    </recommendedName>
</protein>
<feature type="region of interest" description="Disordered" evidence="7">
    <location>
        <begin position="1711"/>
        <end position="1731"/>
    </location>
</feature>
<reference evidence="10 11" key="1">
    <citation type="journal article" date="2016" name="Nat. Commun.">
        <title>Ectomycorrhizal ecology is imprinted in the genome of the dominant symbiotic fungus Cenococcum geophilum.</title>
        <authorList>
            <consortium name="DOE Joint Genome Institute"/>
            <person name="Peter M."/>
            <person name="Kohler A."/>
            <person name="Ohm R.A."/>
            <person name="Kuo A."/>
            <person name="Krutzmann J."/>
            <person name="Morin E."/>
            <person name="Arend M."/>
            <person name="Barry K.W."/>
            <person name="Binder M."/>
            <person name="Choi C."/>
            <person name="Clum A."/>
            <person name="Copeland A."/>
            <person name="Grisel N."/>
            <person name="Haridas S."/>
            <person name="Kipfer T."/>
            <person name="LaButti K."/>
            <person name="Lindquist E."/>
            <person name="Lipzen A."/>
            <person name="Maire R."/>
            <person name="Meier B."/>
            <person name="Mihaltcheva S."/>
            <person name="Molinier V."/>
            <person name="Murat C."/>
            <person name="Poggeler S."/>
            <person name="Quandt C.A."/>
            <person name="Sperisen C."/>
            <person name="Tritt A."/>
            <person name="Tisserant E."/>
            <person name="Crous P.W."/>
            <person name="Henrissat B."/>
            <person name="Nehls U."/>
            <person name="Egli S."/>
            <person name="Spatafora J.W."/>
            <person name="Grigoriev I.V."/>
            <person name="Martin F.M."/>
        </authorList>
    </citation>
    <scope>NUCLEOTIDE SEQUENCE [LARGE SCALE GENOMIC DNA]</scope>
    <source>
        <strain evidence="10 11">CBS 459.81</strain>
    </source>
</reference>
<dbReference type="GO" id="GO:0004843">
    <property type="term" value="F:cysteine-type deubiquitinase activity"/>
    <property type="evidence" value="ECO:0007669"/>
    <property type="project" value="UniProtKB-EC"/>
</dbReference>
<keyword evidence="6" id="KW-0788">Thiol protease</keyword>
<feature type="region of interest" description="Disordered" evidence="7">
    <location>
        <begin position="165"/>
        <end position="188"/>
    </location>
</feature>
<dbReference type="Pfam" id="PF12340">
    <property type="entry name" value="DUF3638"/>
    <property type="match status" value="1"/>
</dbReference>
<keyword evidence="3" id="KW-0645">Protease</keyword>
<evidence type="ECO:0000259" key="9">
    <source>
        <dbReference type="Pfam" id="PF20255"/>
    </source>
</evidence>
<evidence type="ECO:0000256" key="3">
    <source>
        <dbReference type="ARBA" id="ARBA00022670"/>
    </source>
</evidence>
<proteinExistence type="predicted"/>
<dbReference type="EC" id="3.4.19.12" evidence="2"/>
<keyword evidence="4" id="KW-0833">Ubl conjugation pathway</keyword>
<evidence type="ECO:0000256" key="6">
    <source>
        <dbReference type="ARBA" id="ARBA00022807"/>
    </source>
</evidence>
<feature type="domain" description="DUF6606" evidence="9">
    <location>
        <begin position="3"/>
        <end position="274"/>
    </location>
</feature>